<evidence type="ECO:0000256" key="1">
    <source>
        <dbReference type="ARBA" id="ARBA00004236"/>
    </source>
</evidence>
<dbReference type="OrthoDB" id="4760969at2"/>
<feature type="transmembrane region" description="Helical" evidence="8">
    <location>
        <begin position="37"/>
        <end position="62"/>
    </location>
</feature>
<evidence type="ECO:0000256" key="8">
    <source>
        <dbReference type="SAM" id="Phobius"/>
    </source>
</evidence>
<dbReference type="EMBL" id="LZSX01000103">
    <property type="protein sequence ID" value="OBB78743.1"/>
    <property type="molecule type" value="Genomic_DNA"/>
</dbReference>
<evidence type="ECO:0000313" key="10">
    <source>
        <dbReference type="EMBL" id="OBB78743.1"/>
    </source>
</evidence>
<dbReference type="GO" id="GO:0005886">
    <property type="term" value="C:plasma membrane"/>
    <property type="evidence" value="ECO:0007669"/>
    <property type="project" value="UniProtKB-SubCell"/>
</dbReference>
<feature type="domain" description="Type VII secretion system protein EccE" evidence="9">
    <location>
        <begin position="130"/>
        <end position="217"/>
    </location>
</feature>
<proteinExistence type="inferred from homology"/>
<keyword evidence="6 8" id="KW-0472">Membrane</keyword>
<dbReference type="NCBIfam" id="TIGR03923">
    <property type="entry name" value="T7SS_EccE"/>
    <property type="match status" value="1"/>
</dbReference>
<dbReference type="InterPro" id="IPR050051">
    <property type="entry name" value="EccE_dom"/>
</dbReference>
<sequence>MSMHRIPTPGSGRITLALLAIVPAVMAYPWRTQRDYWLLGIAAAVVIVLFGWWGGLHLTTILRRRLAMIGRGNAVPATTSDAAATALIRLGAPEDDADVLPLPLIASYLDRYGIRADKIRITSRDNAADPSRRETWIGLTVSAPDNLAALQARSPRIPLHQTAQVAGRRLADHLREIGWEATTVAADDVPRLLTSNPRERWRGVQRGASDYLAAYRIQVDDALPETLEAIRAYTARETCTALELAGDKSRPTVAVACAFQTETAPDGKAPLDGLTPQRGNHLPALTALDLLSTYRLDGHTAAPENLLSQLHWPTQTGAAHRAPRGGTGGGAESADTVEVVRT</sequence>
<gene>
    <name evidence="10" type="ORF">A5760_21810</name>
</gene>
<evidence type="ECO:0000256" key="7">
    <source>
        <dbReference type="SAM" id="MobiDB-lite"/>
    </source>
</evidence>
<comment type="subcellular location">
    <subcellularLocation>
        <location evidence="1">Cell membrane</location>
    </subcellularLocation>
</comment>
<comment type="caution">
    <text evidence="10">The sequence shown here is derived from an EMBL/GenBank/DDBJ whole genome shotgun (WGS) entry which is preliminary data.</text>
</comment>
<keyword evidence="3" id="KW-1003">Cell membrane</keyword>
<name>A0A1A0V692_9MYCO</name>
<keyword evidence="5 8" id="KW-1133">Transmembrane helix</keyword>
<dbReference type="RefSeq" id="WP_064885860.1">
    <property type="nucleotide sequence ID" value="NZ_LZSX01000103.1"/>
</dbReference>
<feature type="region of interest" description="Disordered" evidence="7">
    <location>
        <begin position="315"/>
        <end position="342"/>
    </location>
</feature>
<evidence type="ECO:0000313" key="11">
    <source>
        <dbReference type="Proteomes" id="UP000091914"/>
    </source>
</evidence>
<evidence type="ECO:0000256" key="4">
    <source>
        <dbReference type="ARBA" id="ARBA00022692"/>
    </source>
</evidence>
<dbReference type="Pfam" id="PF11203">
    <property type="entry name" value="EccE"/>
    <property type="match status" value="1"/>
</dbReference>
<comment type="similarity">
    <text evidence="2">Belongs to the EccE family.</text>
</comment>
<reference evidence="10 11" key="1">
    <citation type="submission" date="2016-06" db="EMBL/GenBank/DDBJ databases">
        <authorList>
            <person name="Kjaerup R.B."/>
            <person name="Dalgaard T.S."/>
            <person name="Juul-Madsen H.R."/>
        </authorList>
    </citation>
    <scope>NUCLEOTIDE SEQUENCE [LARGE SCALE GENOMIC DNA]</scope>
    <source>
        <strain evidence="10 11">852002-51834_SCH5396731</strain>
    </source>
</reference>
<keyword evidence="4 8" id="KW-0812">Transmembrane</keyword>
<organism evidence="10 11">
    <name type="scientific">Mycobacterium colombiense</name>
    <dbReference type="NCBI Taxonomy" id="339268"/>
    <lineage>
        <taxon>Bacteria</taxon>
        <taxon>Bacillati</taxon>
        <taxon>Actinomycetota</taxon>
        <taxon>Actinomycetes</taxon>
        <taxon>Mycobacteriales</taxon>
        <taxon>Mycobacteriaceae</taxon>
        <taxon>Mycobacterium</taxon>
        <taxon>Mycobacterium avium complex (MAC)</taxon>
    </lineage>
</organism>
<dbReference type="AlphaFoldDB" id="A0A1A0V692"/>
<evidence type="ECO:0000259" key="9">
    <source>
        <dbReference type="Pfam" id="PF11203"/>
    </source>
</evidence>
<evidence type="ECO:0000256" key="5">
    <source>
        <dbReference type="ARBA" id="ARBA00022989"/>
    </source>
</evidence>
<accession>A0A1A0V692</accession>
<dbReference type="InterPro" id="IPR021368">
    <property type="entry name" value="T7SS_EccE"/>
</dbReference>
<protein>
    <submittedName>
        <fullName evidence="10">Type VII secretion protein EccE</fullName>
    </submittedName>
</protein>
<evidence type="ECO:0000256" key="6">
    <source>
        <dbReference type="ARBA" id="ARBA00023136"/>
    </source>
</evidence>
<dbReference type="Proteomes" id="UP000091914">
    <property type="component" value="Unassembled WGS sequence"/>
</dbReference>
<evidence type="ECO:0000256" key="3">
    <source>
        <dbReference type="ARBA" id="ARBA00022475"/>
    </source>
</evidence>
<evidence type="ECO:0000256" key="2">
    <source>
        <dbReference type="ARBA" id="ARBA00007759"/>
    </source>
</evidence>